<gene>
    <name evidence="1" type="ORF">FYJ60_02185</name>
</gene>
<evidence type="ECO:0000313" key="1">
    <source>
        <dbReference type="EMBL" id="MST81144.1"/>
    </source>
</evidence>
<protein>
    <recommendedName>
        <fullName evidence="3">Restriction alleviation protein, Lar family</fullName>
    </recommendedName>
</protein>
<organism evidence="1 2">
    <name type="scientific">Bilifractor porci</name>
    <dbReference type="NCBI Taxonomy" id="2606636"/>
    <lineage>
        <taxon>Bacteria</taxon>
        <taxon>Bacillati</taxon>
        <taxon>Bacillota</taxon>
        <taxon>Clostridia</taxon>
        <taxon>Lachnospirales</taxon>
        <taxon>Lachnospiraceae</taxon>
        <taxon>Bilifractor</taxon>
    </lineage>
</organism>
<evidence type="ECO:0008006" key="3">
    <source>
        <dbReference type="Google" id="ProtNLM"/>
    </source>
</evidence>
<dbReference type="AlphaFoldDB" id="A0A7X2TME6"/>
<name>A0A7X2TME6_9FIRM</name>
<accession>A0A7X2TME6</accession>
<proteinExistence type="predicted"/>
<comment type="caution">
    <text evidence="1">The sequence shown here is derived from an EMBL/GenBank/DDBJ whole genome shotgun (WGS) entry which is preliminary data.</text>
</comment>
<evidence type="ECO:0000313" key="2">
    <source>
        <dbReference type="Proteomes" id="UP000466864"/>
    </source>
</evidence>
<sequence>MDAITRTIQGRKAGRMTEGLKPCPFCGESKEYIVYNIEMEPDGITCPVCHIVVRFPHIKVKGGEKFEVAIGKMTDAWNRRAEE</sequence>
<dbReference type="EMBL" id="VUMV01000001">
    <property type="protein sequence ID" value="MST81144.1"/>
    <property type="molecule type" value="Genomic_DNA"/>
</dbReference>
<dbReference type="Pfam" id="PF14354">
    <property type="entry name" value="Lar_restr_allev"/>
    <property type="match status" value="1"/>
</dbReference>
<dbReference type="Proteomes" id="UP000466864">
    <property type="component" value="Unassembled WGS sequence"/>
</dbReference>
<reference evidence="1 2" key="1">
    <citation type="submission" date="2019-08" db="EMBL/GenBank/DDBJ databases">
        <title>In-depth cultivation of the pig gut microbiome towards novel bacterial diversity and tailored functional studies.</title>
        <authorList>
            <person name="Wylensek D."/>
            <person name="Hitch T.C.A."/>
            <person name="Clavel T."/>
        </authorList>
    </citation>
    <scope>NUCLEOTIDE SEQUENCE [LARGE SCALE GENOMIC DNA]</scope>
    <source>
        <strain evidence="1 2">Oil+RF-744-WCA-WT-13</strain>
    </source>
</reference>
<keyword evidence="2" id="KW-1185">Reference proteome</keyword>